<gene>
    <name evidence="2" type="ORF">LCGC14_1139510</name>
</gene>
<dbReference type="AlphaFoldDB" id="A0A0F9LYP0"/>
<feature type="coiled-coil region" evidence="1">
    <location>
        <begin position="15"/>
        <end position="42"/>
    </location>
</feature>
<accession>A0A0F9LYP0</accession>
<organism evidence="2">
    <name type="scientific">marine sediment metagenome</name>
    <dbReference type="NCBI Taxonomy" id="412755"/>
    <lineage>
        <taxon>unclassified sequences</taxon>
        <taxon>metagenomes</taxon>
        <taxon>ecological metagenomes</taxon>
    </lineage>
</organism>
<evidence type="ECO:0000256" key="1">
    <source>
        <dbReference type="SAM" id="Coils"/>
    </source>
</evidence>
<keyword evidence="1" id="KW-0175">Coiled coil</keyword>
<evidence type="ECO:0000313" key="2">
    <source>
        <dbReference type="EMBL" id="KKN00260.1"/>
    </source>
</evidence>
<protein>
    <submittedName>
        <fullName evidence="2">Uncharacterized protein</fullName>
    </submittedName>
</protein>
<proteinExistence type="predicted"/>
<comment type="caution">
    <text evidence="2">The sequence shown here is derived from an EMBL/GenBank/DDBJ whole genome shotgun (WGS) entry which is preliminary data.</text>
</comment>
<dbReference type="EMBL" id="LAZR01005396">
    <property type="protein sequence ID" value="KKN00260.1"/>
    <property type="molecule type" value="Genomic_DNA"/>
</dbReference>
<reference evidence="2" key="1">
    <citation type="journal article" date="2015" name="Nature">
        <title>Complex archaea that bridge the gap between prokaryotes and eukaryotes.</title>
        <authorList>
            <person name="Spang A."/>
            <person name="Saw J.H."/>
            <person name="Jorgensen S.L."/>
            <person name="Zaremba-Niedzwiedzka K."/>
            <person name="Martijn J."/>
            <person name="Lind A.E."/>
            <person name="van Eijk R."/>
            <person name="Schleper C."/>
            <person name="Guy L."/>
            <person name="Ettema T.J."/>
        </authorList>
    </citation>
    <scope>NUCLEOTIDE SEQUENCE</scope>
</reference>
<sequence>MAKKKTFDDLIQMEMGTIQSEIDKLQREQNKISKRIKALEIQDDRLWRKAGRLTISLETAKKDSAKLKRMAWKSDNPNVVDIRDQLLLVAKKLQDTKQTAEGG</sequence>
<name>A0A0F9LYP0_9ZZZZ</name>